<evidence type="ECO:0000313" key="1">
    <source>
        <dbReference type="EMBL" id="HIR57635.1"/>
    </source>
</evidence>
<dbReference type="SUPFAM" id="SSF53850">
    <property type="entry name" value="Periplasmic binding protein-like II"/>
    <property type="match status" value="1"/>
</dbReference>
<dbReference type="InterPro" id="IPR050490">
    <property type="entry name" value="Bact_solute-bd_prot1"/>
</dbReference>
<dbReference type="Pfam" id="PF13416">
    <property type="entry name" value="SBP_bac_8"/>
    <property type="match status" value="1"/>
</dbReference>
<name>A0A9D1DRE3_9FIRM</name>
<dbReference type="PANTHER" id="PTHR43649">
    <property type="entry name" value="ARABINOSE-BINDING PROTEIN-RELATED"/>
    <property type="match status" value="1"/>
</dbReference>
<dbReference type="EMBL" id="DVHF01000091">
    <property type="protein sequence ID" value="HIR57635.1"/>
    <property type="molecule type" value="Genomic_DNA"/>
</dbReference>
<sequence length="298" mass="33392">MRHDDTIAVTELYTEKNPNIKFQCEFMGGSDYWQKLNTLVAANDMPDVFQVGNNFRTYQSAIEPLEPYVESGVLDLSDADETFLLPTTVDGQLLGVSLGTNAYCMIYDPAIFEQAGVPEPTDDWTWDDFEQACYQINEKLGIYGTGDIGFWNMVCYIMQHGEDYTIYNADGTALGYTDDSIVTDFFDMKKRLIDTTGVYPTPDILASIKDTQSDLIVSGQAAISWQASNLYSAICEVAQRPLKIAPYPKLTADGPSGMFVRNSQAFCISNNSDYKEEGAKFISFFVNDLEANDRLVYR</sequence>
<comment type="caution">
    <text evidence="1">The sequence shown here is derived from an EMBL/GenBank/DDBJ whole genome shotgun (WGS) entry which is preliminary data.</text>
</comment>
<reference evidence="1" key="1">
    <citation type="submission" date="2020-10" db="EMBL/GenBank/DDBJ databases">
        <authorList>
            <person name="Gilroy R."/>
        </authorList>
    </citation>
    <scope>NUCLEOTIDE SEQUENCE</scope>
    <source>
        <strain evidence="1">ChiSjej1B19-7085</strain>
    </source>
</reference>
<dbReference type="Gene3D" id="3.40.190.10">
    <property type="entry name" value="Periplasmic binding protein-like II"/>
    <property type="match status" value="2"/>
</dbReference>
<organism evidence="1 2">
    <name type="scientific">Candidatus Gallacutalibacter pullicola</name>
    <dbReference type="NCBI Taxonomy" id="2840830"/>
    <lineage>
        <taxon>Bacteria</taxon>
        <taxon>Bacillati</taxon>
        <taxon>Bacillota</taxon>
        <taxon>Clostridia</taxon>
        <taxon>Eubacteriales</taxon>
        <taxon>Candidatus Gallacutalibacter</taxon>
    </lineage>
</organism>
<dbReference type="InterPro" id="IPR006059">
    <property type="entry name" value="SBP"/>
</dbReference>
<evidence type="ECO:0000313" key="2">
    <source>
        <dbReference type="Proteomes" id="UP000886785"/>
    </source>
</evidence>
<protein>
    <submittedName>
        <fullName evidence="1">Extracellular solute-binding protein</fullName>
    </submittedName>
</protein>
<dbReference type="Proteomes" id="UP000886785">
    <property type="component" value="Unassembled WGS sequence"/>
</dbReference>
<proteinExistence type="predicted"/>
<accession>A0A9D1DRE3</accession>
<dbReference type="AlphaFoldDB" id="A0A9D1DRE3"/>
<dbReference type="PANTHER" id="PTHR43649:SF11">
    <property type="entry name" value="ABC TRANSPORTER SUBSTRATE-BINDING PROTEIN YESO-RELATED"/>
    <property type="match status" value="1"/>
</dbReference>
<reference evidence="1" key="2">
    <citation type="journal article" date="2021" name="PeerJ">
        <title>Extensive microbial diversity within the chicken gut microbiome revealed by metagenomics and culture.</title>
        <authorList>
            <person name="Gilroy R."/>
            <person name="Ravi A."/>
            <person name="Getino M."/>
            <person name="Pursley I."/>
            <person name="Horton D.L."/>
            <person name="Alikhan N.F."/>
            <person name="Baker D."/>
            <person name="Gharbi K."/>
            <person name="Hall N."/>
            <person name="Watson M."/>
            <person name="Adriaenssens E.M."/>
            <person name="Foster-Nyarko E."/>
            <person name="Jarju S."/>
            <person name="Secka A."/>
            <person name="Antonio M."/>
            <person name="Oren A."/>
            <person name="Chaudhuri R.R."/>
            <person name="La Ragione R."/>
            <person name="Hildebrand F."/>
            <person name="Pallen M.J."/>
        </authorList>
    </citation>
    <scope>NUCLEOTIDE SEQUENCE</scope>
    <source>
        <strain evidence="1">ChiSjej1B19-7085</strain>
    </source>
</reference>
<gene>
    <name evidence="1" type="ORF">IAA54_08195</name>
</gene>